<comment type="caution">
    <text evidence="1">The sequence shown here is derived from an EMBL/GenBank/DDBJ whole genome shotgun (WGS) entry which is preliminary data.</text>
</comment>
<keyword evidence="3" id="KW-1185">Reference proteome</keyword>
<protein>
    <submittedName>
        <fullName evidence="1">Uncharacterized protein</fullName>
    </submittedName>
</protein>
<reference evidence="3 4" key="1">
    <citation type="submission" date="2019-05" db="EMBL/GenBank/DDBJ databases">
        <title>Emergence of the Ug99 lineage of the wheat stem rust pathogen through somatic hybridization.</title>
        <authorList>
            <person name="Li F."/>
            <person name="Upadhyaya N.M."/>
            <person name="Sperschneider J."/>
            <person name="Matny O."/>
            <person name="Nguyen-Phuc H."/>
            <person name="Mago R."/>
            <person name="Raley C."/>
            <person name="Miller M.E."/>
            <person name="Silverstein K.A.T."/>
            <person name="Henningsen E."/>
            <person name="Hirsch C.D."/>
            <person name="Visser B."/>
            <person name="Pretorius Z.A."/>
            <person name="Steffenson B.J."/>
            <person name="Schwessinger B."/>
            <person name="Dodds P.N."/>
            <person name="Figueroa M."/>
        </authorList>
    </citation>
    <scope>NUCLEOTIDE SEQUENCE [LARGE SCALE GENOMIC DNA]</scope>
    <source>
        <strain evidence="1">21-0</strain>
        <strain evidence="2 4">Ug99</strain>
    </source>
</reference>
<proteinExistence type="predicted"/>
<evidence type="ECO:0000313" key="2">
    <source>
        <dbReference type="EMBL" id="KAA1126876.1"/>
    </source>
</evidence>
<gene>
    <name evidence="1" type="ORF">PGT21_016712</name>
    <name evidence="2" type="ORF">PGTUg99_029801</name>
</gene>
<dbReference type="Proteomes" id="UP000324748">
    <property type="component" value="Unassembled WGS sequence"/>
</dbReference>
<organism evidence="1 3">
    <name type="scientific">Puccinia graminis f. sp. tritici</name>
    <dbReference type="NCBI Taxonomy" id="56615"/>
    <lineage>
        <taxon>Eukaryota</taxon>
        <taxon>Fungi</taxon>
        <taxon>Dikarya</taxon>
        <taxon>Basidiomycota</taxon>
        <taxon>Pucciniomycotina</taxon>
        <taxon>Pucciniomycetes</taxon>
        <taxon>Pucciniales</taxon>
        <taxon>Pucciniaceae</taxon>
        <taxon>Puccinia</taxon>
    </lineage>
</organism>
<accession>A0A5B0MHM3</accession>
<evidence type="ECO:0000313" key="3">
    <source>
        <dbReference type="Proteomes" id="UP000324748"/>
    </source>
</evidence>
<evidence type="ECO:0000313" key="4">
    <source>
        <dbReference type="Proteomes" id="UP000325313"/>
    </source>
</evidence>
<dbReference type="EMBL" id="VDEP01000170">
    <property type="protein sequence ID" value="KAA1126876.1"/>
    <property type="molecule type" value="Genomic_DNA"/>
</dbReference>
<dbReference type="AlphaFoldDB" id="A0A5B0MHM3"/>
<sequence length="93" mass="10895">MIPLERYKELKTQASKVVYICNVMNLLGMTPKQFFLAFVEQTDVQLTSRRRLWADDAWDSTRILLEAIGTMICSRKPGETNWHEFTLSVIHMM</sequence>
<evidence type="ECO:0000313" key="1">
    <source>
        <dbReference type="EMBL" id="KAA1076717.1"/>
    </source>
</evidence>
<name>A0A5B0MHM3_PUCGR</name>
<dbReference type="Proteomes" id="UP000325313">
    <property type="component" value="Unassembled WGS sequence"/>
</dbReference>
<dbReference type="OrthoDB" id="2506139at2759"/>
<dbReference type="EMBL" id="VSWC01000145">
    <property type="protein sequence ID" value="KAA1076717.1"/>
    <property type="molecule type" value="Genomic_DNA"/>
</dbReference>